<organism evidence="14">
    <name type="scientific">Methylobacterium bullatum</name>
    <dbReference type="NCBI Taxonomy" id="570505"/>
    <lineage>
        <taxon>Bacteria</taxon>
        <taxon>Pseudomonadati</taxon>
        <taxon>Pseudomonadota</taxon>
        <taxon>Alphaproteobacteria</taxon>
        <taxon>Hyphomicrobiales</taxon>
        <taxon>Methylobacteriaceae</taxon>
        <taxon>Methylobacterium</taxon>
    </lineage>
</organism>
<dbReference type="EC" id="2.7.1.130" evidence="3 13"/>
<dbReference type="GO" id="GO:0005524">
    <property type="term" value="F:ATP binding"/>
    <property type="evidence" value="ECO:0007669"/>
    <property type="project" value="UniProtKB-UniRule"/>
</dbReference>
<name>A0A679IUS3_9HYPH</name>
<dbReference type="Pfam" id="PF02606">
    <property type="entry name" value="LpxK"/>
    <property type="match status" value="1"/>
</dbReference>
<protein>
    <recommendedName>
        <fullName evidence="4 13">Tetraacyldisaccharide 4'-kinase</fullName>
        <ecNumber evidence="3 13">2.7.1.130</ecNumber>
    </recommendedName>
    <alternativeName>
        <fullName evidence="12 13">Lipid A 4'-kinase</fullName>
    </alternativeName>
</protein>
<dbReference type="HAMAP" id="MF_00409">
    <property type="entry name" value="LpxK"/>
    <property type="match status" value="1"/>
</dbReference>
<reference evidence="14" key="1">
    <citation type="submission" date="2019-12" db="EMBL/GenBank/DDBJ databases">
        <authorList>
            <person name="Cremers G."/>
        </authorList>
    </citation>
    <scope>NUCLEOTIDE SEQUENCE</scope>
    <source>
        <strain evidence="14">Mbul1</strain>
    </source>
</reference>
<keyword evidence="9 13" id="KW-0418">Kinase</keyword>
<comment type="catalytic activity">
    <reaction evidence="13">
        <text>a lipid A disaccharide + ATP = a lipid IVA + ADP + H(+)</text>
        <dbReference type="Rhea" id="RHEA:67840"/>
        <dbReference type="ChEBI" id="CHEBI:15378"/>
        <dbReference type="ChEBI" id="CHEBI:30616"/>
        <dbReference type="ChEBI" id="CHEBI:176343"/>
        <dbReference type="ChEBI" id="CHEBI:176425"/>
        <dbReference type="ChEBI" id="CHEBI:456216"/>
        <dbReference type="EC" id="2.7.1.130"/>
    </reaction>
</comment>
<keyword evidence="7 13" id="KW-0808">Transferase</keyword>
<dbReference type="InterPro" id="IPR003758">
    <property type="entry name" value="LpxK"/>
</dbReference>
<keyword evidence="11 13" id="KW-0443">Lipid metabolism</keyword>
<evidence type="ECO:0000313" key="14">
    <source>
        <dbReference type="EMBL" id="CAA2099778.1"/>
    </source>
</evidence>
<dbReference type="PANTHER" id="PTHR42724">
    <property type="entry name" value="TETRAACYLDISACCHARIDE 4'-KINASE"/>
    <property type="match status" value="1"/>
</dbReference>
<evidence type="ECO:0000256" key="8">
    <source>
        <dbReference type="ARBA" id="ARBA00022741"/>
    </source>
</evidence>
<evidence type="ECO:0000256" key="10">
    <source>
        <dbReference type="ARBA" id="ARBA00022840"/>
    </source>
</evidence>
<dbReference type="PANTHER" id="PTHR42724:SF1">
    <property type="entry name" value="TETRAACYLDISACCHARIDE 4'-KINASE, MITOCHONDRIAL-RELATED"/>
    <property type="match status" value="1"/>
</dbReference>
<feature type="binding site" evidence="13">
    <location>
        <begin position="51"/>
        <end position="58"/>
    </location>
    <ligand>
        <name>ATP</name>
        <dbReference type="ChEBI" id="CHEBI:30616"/>
    </ligand>
</feature>
<comment type="pathway">
    <text evidence="2 13">Glycolipid biosynthesis; lipid IV(A) biosynthesis; lipid IV(A) from (3R)-3-hydroxytetradecanoyl-[acyl-carrier-protein] and UDP-N-acetyl-alpha-D-glucosamine: step 6/6.</text>
</comment>
<proteinExistence type="inferred from homology"/>
<dbReference type="SUPFAM" id="SSF52540">
    <property type="entry name" value="P-loop containing nucleoside triphosphate hydrolases"/>
    <property type="match status" value="1"/>
</dbReference>
<dbReference type="NCBIfam" id="TIGR00682">
    <property type="entry name" value="lpxK"/>
    <property type="match status" value="1"/>
</dbReference>
<evidence type="ECO:0000256" key="4">
    <source>
        <dbReference type="ARBA" id="ARBA00016436"/>
    </source>
</evidence>
<evidence type="ECO:0000256" key="13">
    <source>
        <dbReference type="HAMAP-Rule" id="MF_00409"/>
    </source>
</evidence>
<evidence type="ECO:0000256" key="6">
    <source>
        <dbReference type="ARBA" id="ARBA00022556"/>
    </source>
</evidence>
<evidence type="ECO:0000256" key="5">
    <source>
        <dbReference type="ARBA" id="ARBA00022516"/>
    </source>
</evidence>
<dbReference type="GO" id="GO:0009245">
    <property type="term" value="P:lipid A biosynthetic process"/>
    <property type="evidence" value="ECO:0007669"/>
    <property type="project" value="UniProtKB-UniRule"/>
</dbReference>
<evidence type="ECO:0000256" key="1">
    <source>
        <dbReference type="ARBA" id="ARBA00002274"/>
    </source>
</evidence>
<accession>A0A679IUS3</accession>
<keyword evidence="8 13" id="KW-0547">Nucleotide-binding</keyword>
<evidence type="ECO:0000256" key="3">
    <source>
        <dbReference type="ARBA" id="ARBA00012071"/>
    </source>
</evidence>
<dbReference type="UniPathway" id="UPA00359">
    <property type="reaction ID" value="UER00482"/>
</dbReference>
<evidence type="ECO:0000256" key="9">
    <source>
        <dbReference type="ARBA" id="ARBA00022777"/>
    </source>
</evidence>
<dbReference type="GO" id="GO:0005886">
    <property type="term" value="C:plasma membrane"/>
    <property type="evidence" value="ECO:0007669"/>
    <property type="project" value="TreeGrafter"/>
</dbReference>
<comment type="similarity">
    <text evidence="13">Belongs to the LpxK family.</text>
</comment>
<evidence type="ECO:0000256" key="12">
    <source>
        <dbReference type="ARBA" id="ARBA00029757"/>
    </source>
</evidence>
<evidence type="ECO:0000256" key="7">
    <source>
        <dbReference type="ARBA" id="ARBA00022679"/>
    </source>
</evidence>
<dbReference type="AlphaFoldDB" id="A0A679IUS3"/>
<comment type="function">
    <text evidence="1 13">Transfers the gamma-phosphate of ATP to the 4'-position of a tetraacyldisaccharide 1-phosphate intermediate (termed DS-1-P) to form tetraacyldisaccharide 1,4'-bis-phosphate (lipid IVA).</text>
</comment>
<evidence type="ECO:0000256" key="2">
    <source>
        <dbReference type="ARBA" id="ARBA00004870"/>
    </source>
</evidence>
<keyword evidence="5 13" id="KW-0444">Lipid biosynthesis</keyword>
<keyword evidence="6 13" id="KW-0441">Lipid A biosynthesis</keyword>
<dbReference type="InterPro" id="IPR027417">
    <property type="entry name" value="P-loop_NTPase"/>
</dbReference>
<sequence length="343" mass="35476">MRPPAFWDVPGHPLGRFLAPLGHLYGSRVAARMDRAGERAACPVICIGNFTLGGAGKTPTALAVAEMLRRIGVEPAFLTRGYGGRLAGPVAVDPTRHTSLDVGDEPLLLARGARTILARDRPEGSRLCRALGADVVVMDDGLQNPSLAKDLSLAVVDAGSGIGNGLAFPAGPLRAPLARQWRHVHGLVVIGEGAQGEALAAEAVSRGLLVHRGKLVPTAPTAVVGKPVLAFAGIGRPQKFFETLAQAGASVIETRTFPDHHPYGAADLAALAAWADALGAMLVTTEKDMVRLPADFAAGVTALGVILRFDDEGSLLAQLRRAGEAFNPATAPARPSASSPPPA</sequence>
<dbReference type="GO" id="GO:0009244">
    <property type="term" value="P:lipopolysaccharide core region biosynthetic process"/>
    <property type="evidence" value="ECO:0007669"/>
    <property type="project" value="TreeGrafter"/>
</dbReference>
<dbReference type="EMBL" id="LR743504">
    <property type="protein sequence ID" value="CAA2099778.1"/>
    <property type="molecule type" value="Genomic_DNA"/>
</dbReference>
<evidence type="ECO:0000256" key="11">
    <source>
        <dbReference type="ARBA" id="ARBA00023098"/>
    </source>
</evidence>
<gene>
    <name evidence="13 14" type="primary">lpxK</name>
    <name evidence="14" type="ORF">MBUL_00325</name>
</gene>
<dbReference type="GO" id="GO:0009029">
    <property type="term" value="F:lipid-A 4'-kinase activity"/>
    <property type="evidence" value="ECO:0007669"/>
    <property type="project" value="UniProtKB-UniRule"/>
</dbReference>
<keyword evidence="10 13" id="KW-0067">ATP-binding</keyword>